<evidence type="ECO:0008006" key="8">
    <source>
        <dbReference type="Google" id="ProtNLM"/>
    </source>
</evidence>
<keyword evidence="2" id="KW-0808">Transferase</keyword>
<dbReference type="SUPFAM" id="SSF53335">
    <property type="entry name" value="S-adenosyl-L-methionine-dependent methyltransferases"/>
    <property type="match status" value="1"/>
</dbReference>
<evidence type="ECO:0000256" key="2">
    <source>
        <dbReference type="ARBA" id="ARBA00022679"/>
    </source>
</evidence>
<evidence type="ECO:0000256" key="4">
    <source>
        <dbReference type="ARBA" id="ARBA00047422"/>
    </source>
</evidence>
<proteinExistence type="predicted"/>
<name>A0ABQ4SII3_9HYPH</name>
<evidence type="ECO:0000313" key="7">
    <source>
        <dbReference type="Proteomes" id="UP001055153"/>
    </source>
</evidence>
<evidence type="ECO:0000256" key="1">
    <source>
        <dbReference type="ARBA" id="ARBA00022603"/>
    </source>
</evidence>
<comment type="catalytic activity">
    <reaction evidence="4">
        <text>a 2'-deoxycytidine in DNA + S-adenosyl-L-methionine = a 5-methyl-2'-deoxycytidine in DNA + S-adenosyl-L-homocysteine + H(+)</text>
        <dbReference type="Rhea" id="RHEA:13681"/>
        <dbReference type="Rhea" id="RHEA-COMP:11369"/>
        <dbReference type="Rhea" id="RHEA-COMP:11370"/>
        <dbReference type="ChEBI" id="CHEBI:15378"/>
        <dbReference type="ChEBI" id="CHEBI:57856"/>
        <dbReference type="ChEBI" id="CHEBI:59789"/>
        <dbReference type="ChEBI" id="CHEBI:85452"/>
        <dbReference type="ChEBI" id="CHEBI:85454"/>
        <dbReference type="EC" id="2.1.1.37"/>
    </reaction>
</comment>
<dbReference type="Gene3D" id="3.40.50.150">
    <property type="entry name" value="Vaccinia Virus protein VP39"/>
    <property type="match status" value="1"/>
</dbReference>
<dbReference type="EMBL" id="BPQQ01000039">
    <property type="protein sequence ID" value="GJE01461.1"/>
    <property type="molecule type" value="Genomic_DNA"/>
</dbReference>
<evidence type="ECO:0000256" key="3">
    <source>
        <dbReference type="ARBA" id="ARBA00022747"/>
    </source>
</evidence>
<keyword evidence="3" id="KW-0680">Restriction system</keyword>
<dbReference type="Proteomes" id="UP001055153">
    <property type="component" value="Unassembled WGS sequence"/>
</dbReference>
<reference evidence="6" key="2">
    <citation type="submission" date="2021-08" db="EMBL/GenBank/DDBJ databases">
        <authorList>
            <person name="Tani A."/>
            <person name="Ola A."/>
            <person name="Ogura Y."/>
            <person name="Katsura K."/>
            <person name="Hayashi T."/>
        </authorList>
    </citation>
    <scope>NUCLEOTIDE SEQUENCE</scope>
    <source>
        <strain evidence="6">DSM 17168</strain>
    </source>
</reference>
<dbReference type="InterPro" id="IPR029063">
    <property type="entry name" value="SAM-dependent_MTases_sf"/>
</dbReference>
<evidence type="ECO:0000256" key="5">
    <source>
        <dbReference type="SAM" id="MobiDB-lite"/>
    </source>
</evidence>
<dbReference type="Pfam" id="PF00145">
    <property type="entry name" value="DNA_methylase"/>
    <property type="match status" value="1"/>
</dbReference>
<feature type="region of interest" description="Disordered" evidence="5">
    <location>
        <begin position="203"/>
        <end position="333"/>
    </location>
</feature>
<comment type="caution">
    <text evidence="6">The sequence shown here is derived from an EMBL/GenBank/DDBJ whole genome shotgun (WGS) entry which is preliminary data.</text>
</comment>
<gene>
    <name evidence="6" type="ORF">GMJLKIPL_3392</name>
</gene>
<organism evidence="6 7">
    <name type="scientific">Methylobacterium isbiliense</name>
    <dbReference type="NCBI Taxonomy" id="315478"/>
    <lineage>
        <taxon>Bacteria</taxon>
        <taxon>Pseudomonadati</taxon>
        <taxon>Pseudomonadota</taxon>
        <taxon>Alphaproteobacteria</taxon>
        <taxon>Hyphomicrobiales</taxon>
        <taxon>Methylobacteriaceae</taxon>
        <taxon>Methylobacterium</taxon>
    </lineage>
</organism>
<keyword evidence="7" id="KW-1185">Reference proteome</keyword>
<sequence length="407" mass="43390">MRAYYNEVDPYAAAWIRNLIAAGHVCPGDVDERDIRDVRPGDLAGYTRCHFFAGIAVWDYALGLAGWPAERPVWIGSCPCQPFSKAGRGEGFADERHLWPAWHHLIRERRPATILGEQVAGVDGLAWLDLVSADMEGEGYALAAADMPAAGVGAPHIRQRLWFVADAVRGRAPAGSEASARDQNACGARGRMCAEPRDGRLFGSMADAPSERWDRSELSGAAETAPAGVPEAEGRRAAGLREPAGRGATVGLGDPRQSRGRRHARAILGAQGEGAGKRSRVGREPDEPVDAGATRFVGHPGGQGLSARERNKLRGARRREEGRTAQQPSGDAWADVEWLPCRDGKARPTQPGLFPLAHGAPARVGRLRAYGNAIVAPLAAEFIRAVLDLSDGEAPRPGAGLPLFAAE</sequence>
<feature type="compositionally biased region" description="Basic and acidic residues" evidence="5">
    <location>
        <begin position="307"/>
        <end position="323"/>
    </location>
</feature>
<accession>A0ABQ4SII3</accession>
<keyword evidence="1" id="KW-0489">Methyltransferase</keyword>
<protein>
    <recommendedName>
        <fullName evidence="8">DNA (cytosine-5-)-methyltransferase</fullName>
    </recommendedName>
</protein>
<evidence type="ECO:0000313" key="6">
    <source>
        <dbReference type="EMBL" id="GJE01461.1"/>
    </source>
</evidence>
<dbReference type="InterPro" id="IPR001525">
    <property type="entry name" value="C5_MeTfrase"/>
</dbReference>
<reference evidence="6" key="1">
    <citation type="journal article" date="2021" name="Front. Microbiol.">
        <title>Comprehensive Comparative Genomics and Phenotyping of Methylobacterium Species.</title>
        <authorList>
            <person name="Alessa O."/>
            <person name="Ogura Y."/>
            <person name="Fujitani Y."/>
            <person name="Takami H."/>
            <person name="Hayashi T."/>
            <person name="Sahin N."/>
            <person name="Tani A."/>
        </authorList>
    </citation>
    <scope>NUCLEOTIDE SEQUENCE</scope>
    <source>
        <strain evidence="6">DSM 17168</strain>
    </source>
</reference>